<reference evidence="7" key="1">
    <citation type="submission" date="2023-07" db="EMBL/GenBank/DDBJ databases">
        <authorList>
            <consortium name="CYATHOMIX"/>
        </authorList>
    </citation>
    <scope>NUCLEOTIDE SEQUENCE</scope>
    <source>
        <strain evidence="7">N/A</strain>
    </source>
</reference>
<feature type="transmembrane region" description="Helical" evidence="5">
    <location>
        <begin position="142"/>
        <end position="162"/>
    </location>
</feature>
<dbReference type="AlphaFoldDB" id="A0AA36H4P7"/>
<dbReference type="InterPro" id="IPR013057">
    <property type="entry name" value="AA_transpt_TM"/>
</dbReference>
<evidence type="ECO:0000256" key="1">
    <source>
        <dbReference type="ARBA" id="ARBA00004141"/>
    </source>
</evidence>
<evidence type="ECO:0000256" key="3">
    <source>
        <dbReference type="ARBA" id="ARBA00022989"/>
    </source>
</evidence>
<gene>
    <name evidence="7" type="ORF">CYNAS_LOCUS15688</name>
</gene>
<accession>A0AA36H4P7</accession>
<organism evidence="7 8">
    <name type="scientific">Cylicocyclus nassatus</name>
    <name type="common">Nematode worm</name>
    <dbReference type="NCBI Taxonomy" id="53992"/>
    <lineage>
        <taxon>Eukaryota</taxon>
        <taxon>Metazoa</taxon>
        <taxon>Ecdysozoa</taxon>
        <taxon>Nematoda</taxon>
        <taxon>Chromadorea</taxon>
        <taxon>Rhabditida</taxon>
        <taxon>Rhabditina</taxon>
        <taxon>Rhabditomorpha</taxon>
        <taxon>Strongyloidea</taxon>
        <taxon>Strongylidae</taxon>
        <taxon>Cylicocyclus</taxon>
    </lineage>
</organism>
<feature type="transmembrane region" description="Helical" evidence="5">
    <location>
        <begin position="78"/>
        <end position="99"/>
    </location>
</feature>
<feature type="transmembrane region" description="Helical" evidence="5">
    <location>
        <begin position="395"/>
        <end position="421"/>
    </location>
</feature>
<dbReference type="PANTHER" id="PTHR22950">
    <property type="entry name" value="AMINO ACID TRANSPORTER"/>
    <property type="match status" value="1"/>
</dbReference>
<dbReference type="PANTHER" id="PTHR22950:SF193">
    <property type="entry name" value="AMINO ACID TRANSPORTER TRANSMEMBRANE DOMAIN-CONTAINING PROTEIN"/>
    <property type="match status" value="1"/>
</dbReference>
<dbReference type="Proteomes" id="UP001176961">
    <property type="component" value="Unassembled WGS sequence"/>
</dbReference>
<dbReference type="Pfam" id="PF01490">
    <property type="entry name" value="Aa_trans"/>
    <property type="match status" value="1"/>
</dbReference>
<feature type="transmembrane region" description="Helical" evidence="5">
    <location>
        <begin position="205"/>
        <end position="224"/>
    </location>
</feature>
<feature type="transmembrane region" description="Helical" evidence="5">
    <location>
        <begin position="372"/>
        <end position="389"/>
    </location>
</feature>
<keyword evidence="4 5" id="KW-0472">Membrane</keyword>
<feature type="transmembrane region" description="Helical" evidence="5">
    <location>
        <begin position="323"/>
        <end position="345"/>
    </location>
</feature>
<feature type="transmembrane region" description="Helical" evidence="5">
    <location>
        <begin position="53"/>
        <end position="72"/>
    </location>
</feature>
<feature type="transmembrane region" description="Helical" evidence="5">
    <location>
        <begin position="433"/>
        <end position="455"/>
    </location>
</feature>
<feature type="transmembrane region" description="Helical" evidence="5">
    <location>
        <begin position="277"/>
        <end position="303"/>
    </location>
</feature>
<dbReference type="GO" id="GO:0015179">
    <property type="term" value="F:L-amino acid transmembrane transporter activity"/>
    <property type="evidence" value="ECO:0007669"/>
    <property type="project" value="TreeGrafter"/>
</dbReference>
<keyword evidence="2 5" id="KW-0812">Transmembrane</keyword>
<keyword evidence="3 5" id="KW-1133">Transmembrane helix</keyword>
<dbReference type="GO" id="GO:0005774">
    <property type="term" value="C:vacuolar membrane"/>
    <property type="evidence" value="ECO:0007669"/>
    <property type="project" value="TreeGrafter"/>
</dbReference>
<feature type="domain" description="Amino acid transporter transmembrane" evidence="6">
    <location>
        <begin position="48"/>
        <end position="454"/>
    </location>
</feature>
<keyword evidence="8" id="KW-1185">Reference proteome</keyword>
<comment type="subcellular location">
    <subcellularLocation>
        <location evidence="1">Membrane</location>
        <topology evidence="1">Multi-pass membrane protein</topology>
    </subcellularLocation>
</comment>
<sequence>MQDLQIHGKQRVTMPNISVVDFTYDDEIARKRPQDRVENEAAKKKGLSAHLTLINFLKGMIGPGCFSLPLAFREAGLWSGFVLVFLIGLVTCICMSKIVRCSQFLAARQPKVETLNYAEMADESFKQSFPVLRKHGHIARRIVNLCLSSLVLGVCSIYYIFVVDHTIQVLNHVWPTLQLSKLTYLIIAIVPFTLLSYVRNVRVMSFVSLAGNIFMVLAIIIIFWQLLPAPHLTRELPTYTNFRGLLLAAGAVMYSFEGQALILPLENKMKYPVEMRGYTGVLSTGISLVTICYAACGFFGYVTYGKNVRESITLNMDDGIMNLSMKALMALVVYTGYLLQLYTLVESLKPSLLRFAQRKAIDTKKTAKISDYVLRTVIVLLSFTIALLVPNLEDLIPLVGVTAGMMLALIIPATLDVTTYLPVYLAENRYKDIVLLLSNNAFFFLLGIFFVIAGLDANIRHLLK</sequence>
<evidence type="ECO:0000259" key="6">
    <source>
        <dbReference type="Pfam" id="PF01490"/>
    </source>
</evidence>
<feature type="transmembrane region" description="Helical" evidence="5">
    <location>
        <begin position="182"/>
        <end position="198"/>
    </location>
</feature>
<evidence type="ECO:0000256" key="2">
    <source>
        <dbReference type="ARBA" id="ARBA00022692"/>
    </source>
</evidence>
<evidence type="ECO:0000256" key="4">
    <source>
        <dbReference type="ARBA" id="ARBA00023136"/>
    </source>
</evidence>
<evidence type="ECO:0000313" key="8">
    <source>
        <dbReference type="Proteomes" id="UP001176961"/>
    </source>
</evidence>
<evidence type="ECO:0000256" key="5">
    <source>
        <dbReference type="SAM" id="Phobius"/>
    </source>
</evidence>
<name>A0AA36H4P7_CYLNA</name>
<comment type="caution">
    <text evidence="7">The sequence shown here is derived from an EMBL/GenBank/DDBJ whole genome shotgun (WGS) entry which is preliminary data.</text>
</comment>
<dbReference type="EMBL" id="CATQJL010000305">
    <property type="protein sequence ID" value="CAJ0603705.1"/>
    <property type="molecule type" value="Genomic_DNA"/>
</dbReference>
<evidence type="ECO:0000313" key="7">
    <source>
        <dbReference type="EMBL" id="CAJ0603705.1"/>
    </source>
</evidence>
<proteinExistence type="predicted"/>
<protein>
    <recommendedName>
        <fullName evidence="6">Amino acid transporter transmembrane domain-containing protein</fullName>
    </recommendedName>
</protein>
<feature type="transmembrane region" description="Helical" evidence="5">
    <location>
        <begin position="244"/>
        <end position="265"/>
    </location>
</feature>